<dbReference type="GO" id="GO:0004497">
    <property type="term" value="F:monooxygenase activity"/>
    <property type="evidence" value="ECO:0007669"/>
    <property type="project" value="UniProtKB-KW"/>
</dbReference>
<keyword evidence="2 3" id="KW-0479">Metal-binding</keyword>
<keyword evidence="6" id="KW-1185">Reference proteome</keyword>
<reference evidence="5" key="1">
    <citation type="submission" date="2022-06" db="EMBL/GenBank/DDBJ databases">
        <title>Uncovering the hologenomic basis of an extraordinary plant invasion.</title>
        <authorList>
            <person name="Bieker V.C."/>
            <person name="Martin M.D."/>
            <person name="Gilbert T."/>
            <person name="Hodgins K."/>
            <person name="Battlay P."/>
            <person name="Petersen B."/>
            <person name="Wilson J."/>
        </authorList>
    </citation>
    <scope>NUCLEOTIDE SEQUENCE</scope>
    <source>
        <strain evidence="5">AA19_3_7</strain>
        <tissue evidence="5">Leaf</tissue>
    </source>
</reference>
<protein>
    <recommendedName>
        <fullName evidence="7">Cytochrome P450</fullName>
    </recommendedName>
</protein>
<dbReference type="PRINTS" id="PR00385">
    <property type="entry name" value="P450"/>
</dbReference>
<keyword evidence="4" id="KW-0472">Membrane</keyword>
<keyword evidence="3" id="KW-0503">Monooxygenase</keyword>
<dbReference type="InterPro" id="IPR001128">
    <property type="entry name" value="Cyt_P450"/>
</dbReference>
<keyword evidence="4" id="KW-1133">Transmembrane helix</keyword>
<dbReference type="CDD" id="cd11073">
    <property type="entry name" value="CYP76-like"/>
    <property type="match status" value="1"/>
</dbReference>
<dbReference type="PRINTS" id="PR00463">
    <property type="entry name" value="EP450I"/>
</dbReference>
<gene>
    <name evidence="5" type="ORF">M8C21_026297</name>
</gene>
<evidence type="ECO:0008006" key="7">
    <source>
        <dbReference type="Google" id="ProtNLM"/>
    </source>
</evidence>
<comment type="cofactor">
    <cofactor evidence="2">
        <name>heme</name>
        <dbReference type="ChEBI" id="CHEBI:30413"/>
    </cofactor>
</comment>
<dbReference type="GO" id="GO:0005506">
    <property type="term" value="F:iron ion binding"/>
    <property type="evidence" value="ECO:0007669"/>
    <property type="project" value="InterPro"/>
</dbReference>
<keyword evidence="2 3" id="KW-0349">Heme</keyword>
<dbReference type="PROSITE" id="PS00086">
    <property type="entry name" value="CYTOCHROME_P450"/>
    <property type="match status" value="1"/>
</dbReference>
<name>A0AAD5D1F2_AMBAR</name>
<sequence>MAQKNNHGSWCWEVMSSSNKDEFTLPILVTIAAVMLAILWYKFTHSSTKPPLPPGPRSLPIVGYLPFLGHDLHKQFTNMAHTYGPVFKLPLGSKLYVVINNIELAKAVVRDQDDIFANRDLSIAASVISYGGQDLVWSMNNSNWRNLRKIFVHETLSNKNLEACSSFRRDEVRNTIKKVYSKIDTSIDISDITFETQTNVITSLIYGNTSDSHLGSELQMVAWNIVDIIGRPNLADFFPILARFDLQRVERDMKKQLQRLDRIIETMIENRIKSNTEKSHEGVVDHERKKDFLQILLDIKNQEDVNSLSITNMKALLQDIIVAGTDTTTKVIEWVIAEMLKNNHVMKTAQEELAEVVGLNNIVEETHLSKLKYLDAVIKETLRLHPVVPFLVPRSPSQDCVVGAYTIPKGSTVFLNVWSIQRDPRYWDNPLEFNPERFLTYEGNKKCDYKGNNLKFIPFGSGRRLCAGLPLAEKMMMLTLASLLHSFNWRLPEGEGHDLSEEFGITLKKVKPLIVLPSQRLP</sequence>
<evidence type="ECO:0000256" key="3">
    <source>
        <dbReference type="RuleBase" id="RU000461"/>
    </source>
</evidence>
<accession>A0AAD5D1F2</accession>
<comment type="similarity">
    <text evidence="3">Belongs to the cytochrome P450 family.</text>
</comment>
<evidence type="ECO:0000256" key="1">
    <source>
        <dbReference type="ARBA" id="ARBA00023002"/>
    </source>
</evidence>
<dbReference type="AlphaFoldDB" id="A0AAD5D1F2"/>
<evidence type="ECO:0000256" key="4">
    <source>
        <dbReference type="SAM" id="Phobius"/>
    </source>
</evidence>
<feature type="transmembrane region" description="Helical" evidence="4">
    <location>
        <begin position="23"/>
        <end position="41"/>
    </location>
</feature>
<comment type="caution">
    <text evidence="5">The sequence shown here is derived from an EMBL/GenBank/DDBJ whole genome shotgun (WGS) entry which is preliminary data.</text>
</comment>
<dbReference type="Pfam" id="PF00067">
    <property type="entry name" value="p450"/>
    <property type="match status" value="1"/>
</dbReference>
<dbReference type="GO" id="GO:0016705">
    <property type="term" value="F:oxidoreductase activity, acting on paired donors, with incorporation or reduction of molecular oxygen"/>
    <property type="evidence" value="ECO:0007669"/>
    <property type="project" value="InterPro"/>
</dbReference>
<dbReference type="InterPro" id="IPR002401">
    <property type="entry name" value="Cyt_P450_E_grp-I"/>
</dbReference>
<dbReference type="InterPro" id="IPR017972">
    <property type="entry name" value="Cyt_P450_CS"/>
</dbReference>
<dbReference type="FunFam" id="1.10.630.10:FF:000207">
    <property type="entry name" value="Putative cytochrome P450 superfamily protein"/>
    <property type="match status" value="1"/>
</dbReference>
<dbReference type="PANTHER" id="PTHR47951">
    <property type="entry name" value="OS08G0547900 PROTEIN"/>
    <property type="match status" value="1"/>
</dbReference>
<feature type="non-terminal residue" evidence="5">
    <location>
        <position position="522"/>
    </location>
</feature>
<organism evidence="5 6">
    <name type="scientific">Ambrosia artemisiifolia</name>
    <name type="common">Common ragweed</name>
    <dbReference type="NCBI Taxonomy" id="4212"/>
    <lineage>
        <taxon>Eukaryota</taxon>
        <taxon>Viridiplantae</taxon>
        <taxon>Streptophyta</taxon>
        <taxon>Embryophyta</taxon>
        <taxon>Tracheophyta</taxon>
        <taxon>Spermatophyta</taxon>
        <taxon>Magnoliopsida</taxon>
        <taxon>eudicotyledons</taxon>
        <taxon>Gunneridae</taxon>
        <taxon>Pentapetalae</taxon>
        <taxon>asterids</taxon>
        <taxon>campanulids</taxon>
        <taxon>Asterales</taxon>
        <taxon>Asteraceae</taxon>
        <taxon>Asteroideae</taxon>
        <taxon>Heliantheae alliance</taxon>
        <taxon>Heliantheae</taxon>
        <taxon>Ambrosia</taxon>
    </lineage>
</organism>
<keyword evidence="2 3" id="KW-0408">Iron</keyword>
<evidence type="ECO:0000313" key="6">
    <source>
        <dbReference type="Proteomes" id="UP001206925"/>
    </source>
</evidence>
<dbReference type="SUPFAM" id="SSF48264">
    <property type="entry name" value="Cytochrome P450"/>
    <property type="match status" value="1"/>
</dbReference>
<dbReference type="InterPro" id="IPR036396">
    <property type="entry name" value="Cyt_P450_sf"/>
</dbReference>
<proteinExistence type="inferred from homology"/>
<evidence type="ECO:0000256" key="2">
    <source>
        <dbReference type="PIRSR" id="PIRSR602401-1"/>
    </source>
</evidence>
<feature type="binding site" description="axial binding residue" evidence="2">
    <location>
        <position position="466"/>
    </location>
    <ligand>
        <name>heme</name>
        <dbReference type="ChEBI" id="CHEBI:30413"/>
    </ligand>
    <ligandPart>
        <name>Fe</name>
        <dbReference type="ChEBI" id="CHEBI:18248"/>
    </ligandPart>
</feature>
<dbReference type="Gene3D" id="1.10.630.10">
    <property type="entry name" value="Cytochrome P450"/>
    <property type="match status" value="1"/>
</dbReference>
<dbReference type="Proteomes" id="UP001206925">
    <property type="component" value="Unassembled WGS sequence"/>
</dbReference>
<keyword evidence="4" id="KW-0812">Transmembrane</keyword>
<dbReference type="PANTHER" id="PTHR47951:SF7">
    <property type="entry name" value="FLAVONOID 3',5'-HYDROXYLASE-LIKE ISOFORM X1"/>
    <property type="match status" value="1"/>
</dbReference>
<keyword evidence="1 3" id="KW-0560">Oxidoreductase</keyword>
<evidence type="ECO:0000313" key="5">
    <source>
        <dbReference type="EMBL" id="KAI7750200.1"/>
    </source>
</evidence>
<dbReference type="EMBL" id="JAMZMK010006189">
    <property type="protein sequence ID" value="KAI7750200.1"/>
    <property type="molecule type" value="Genomic_DNA"/>
</dbReference>
<dbReference type="GO" id="GO:0020037">
    <property type="term" value="F:heme binding"/>
    <property type="evidence" value="ECO:0007669"/>
    <property type="project" value="InterPro"/>
</dbReference>